<proteinExistence type="predicted"/>
<feature type="transmembrane region" description="Helical" evidence="1">
    <location>
        <begin position="6"/>
        <end position="30"/>
    </location>
</feature>
<dbReference type="InterPro" id="IPR045339">
    <property type="entry name" value="DUF6534"/>
</dbReference>
<dbReference type="Proteomes" id="UP001222325">
    <property type="component" value="Unassembled WGS sequence"/>
</dbReference>
<feature type="transmembrane region" description="Helical" evidence="1">
    <location>
        <begin position="105"/>
        <end position="124"/>
    </location>
</feature>
<keyword evidence="4" id="KW-1185">Reference proteome</keyword>
<sequence>MSSLDTTLGAVLLGILVATLLFGITTLQAFNYYSLFTKDSVLLKSASYFASRIRVLSGRWHLAVICSVLSLLRFAFGIRITHVFWNSPSFSLLQGDIRWTFTTGVSLGPVVDIIIAISLCYFLWKLRSSQARFNRNNSDNEFLISGDHNLLWVPFSFIQPKLFANSMLASLNNRKGAWESEDKVISFESGSRGSRSRMPPQSNVAIHMHRLAEVDYGTESDYGITPAPKASASAL</sequence>
<dbReference type="AlphaFoldDB" id="A0AAD6TQI7"/>
<evidence type="ECO:0000256" key="1">
    <source>
        <dbReference type="SAM" id="Phobius"/>
    </source>
</evidence>
<comment type="caution">
    <text evidence="3">The sequence shown here is derived from an EMBL/GenBank/DDBJ whole genome shotgun (WGS) entry which is preliminary data.</text>
</comment>
<reference evidence="3" key="1">
    <citation type="submission" date="2023-03" db="EMBL/GenBank/DDBJ databases">
        <title>Massive genome expansion in bonnet fungi (Mycena s.s.) driven by repeated elements and novel gene families across ecological guilds.</title>
        <authorList>
            <consortium name="Lawrence Berkeley National Laboratory"/>
            <person name="Harder C.B."/>
            <person name="Miyauchi S."/>
            <person name="Viragh M."/>
            <person name="Kuo A."/>
            <person name="Thoen E."/>
            <person name="Andreopoulos B."/>
            <person name="Lu D."/>
            <person name="Skrede I."/>
            <person name="Drula E."/>
            <person name="Henrissat B."/>
            <person name="Morin E."/>
            <person name="Kohler A."/>
            <person name="Barry K."/>
            <person name="LaButti K."/>
            <person name="Morin E."/>
            <person name="Salamov A."/>
            <person name="Lipzen A."/>
            <person name="Mereny Z."/>
            <person name="Hegedus B."/>
            <person name="Baldrian P."/>
            <person name="Stursova M."/>
            <person name="Weitz H."/>
            <person name="Taylor A."/>
            <person name="Grigoriev I.V."/>
            <person name="Nagy L.G."/>
            <person name="Martin F."/>
            <person name="Kauserud H."/>
        </authorList>
    </citation>
    <scope>NUCLEOTIDE SEQUENCE</scope>
    <source>
        <strain evidence="3">CBHHK173m</strain>
    </source>
</reference>
<gene>
    <name evidence="3" type="ORF">B0H15DRAFT_934860</name>
</gene>
<evidence type="ECO:0000313" key="3">
    <source>
        <dbReference type="EMBL" id="KAJ7075079.1"/>
    </source>
</evidence>
<keyword evidence="1" id="KW-1133">Transmembrane helix</keyword>
<organism evidence="3 4">
    <name type="scientific">Mycena belliarum</name>
    <dbReference type="NCBI Taxonomy" id="1033014"/>
    <lineage>
        <taxon>Eukaryota</taxon>
        <taxon>Fungi</taxon>
        <taxon>Dikarya</taxon>
        <taxon>Basidiomycota</taxon>
        <taxon>Agaricomycotina</taxon>
        <taxon>Agaricomycetes</taxon>
        <taxon>Agaricomycetidae</taxon>
        <taxon>Agaricales</taxon>
        <taxon>Marasmiineae</taxon>
        <taxon>Mycenaceae</taxon>
        <taxon>Mycena</taxon>
    </lineage>
</organism>
<dbReference type="EMBL" id="JARJCN010000104">
    <property type="protein sequence ID" value="KAJ7075079.1"/>
    <property type="molecule type" value="Genomic_DNA"/>
</dbReference>
<protein>
    <recommendedName>
        <fullName evidence="2">DUF6534 domain-containing protein</fullName>
    </recommendedName>
</protein>
<keyword evidence="1" id="KW-0812">Transmembrane</keyword>
<name>A0AAD6TQI7_9AGAR</name>
<accession>A0AAD6TQI7</accession>
<keyword evidence="1" id="KW-0472">Membrane</keyword>
<evidence type="ECO:0000259" key="2">
    <source>
        <dbReference type="Pfam" id="PF20152"/>
    </source>
</evidence>
<dbReference type="Pfam" id="PF20152">
    <property type="entry name" value="DUF6534"/>
    <property type="match status" value="1"/>
</dbReference>
<feature type="domain" description="DUF6534" evidence="2">
    <location>
        <begin position="110"/>
        <end position="175"/>
    </location>
</feature>
<feature type="transmembrane region" description="Helical" evidence="1">
    <location>
        <begin position="62"/>
        <end position="85"/>
    </location>
</feature>
<evidence type="ECO:0000313" key="4">
    <source>
        <dbReference type="Proteomes" id="UP001222325"/>
    </source>
</evidence>